<dbReference type="AlphaFoldDB" id="A0A0F9J8X5"/>
<evidence type="ECO:0000313" key="1">
    <source>
        <dbReference type="EMBL" id="KKM02256.1"/>
    </source>
</evidence>
<evidence type="ECO:0008006" key="2">
    <source>
        <dbReference type="Google" id="ProtNLM"/>
    </source>
</evidence>
<organism evidence="1">
    <name type="scientific">marine sediment metagenome</name>
    <dbReference type="NCBI Taxonomy" id="412755"/>
    <lineage>
        <taxon>unclassified sequences</taxon>
        <taxon>metagenomes</taxon>
        <taxon>ecological metagenomes</taxon>
    </lineage>
</organism>
<dbReference type="InterPro" id="IPR038666">
    <property type="entry name" value="SSP1_head-tail_sf"/>
</dbReference>
<dbReference type="Pfam" id="PF05521">
    <property type="entry name" value="Phage_HCP"/>
    <property type="match status" value="1"/>
</dbReference>
<proteinExistence type="predicted"/>
<dbReference type="Gene3D" id="2.40.10.270">
    <property type="entry name" value="Bacteriophage SPP1 head-tail adaptor protein"/>
    <property type="match status" value="1"/>
</dbReference>
<dbReference type="InterPro" id="IPR008767">
    <property type="entry name" value="Phage_SPP1_head-tail_adaptor"/>
</dbReference>
<accession>A0A0F9J8X5</accession>
<comment type="caution">
    <text evidence="1">The sequence shown here is derived from an EMBL/GenBank/DDBJ whole genome shotgun (WGS) entry which is preliminary data.</text>
</comment>
<sequence length="106" mass="12223">MRAGKLARRRITIQKLAGTLDDLGTEVQTWTDVVSRWASIEPLTGRETFARQQQQAELSHLIRLHYVPDITAKMRVVCGTRTFDIQAVINKWEGDRYLDLLVTERV</sequence>
<gene>
    <name evidence="1" type="ORF">LCGC14_1786250</name>
</gene>
<dbReference type="NCBIfam" id="TIGR01563">
    <property type="entry name" value="gp16_SPP1"/>
    <property type="match status" value="1"/>
</dbReference>
<protein>
    <recommendedName>
        <fullName evidence="2">Phage head-tail adaptor</fullName>
    </recommendedName>
</protein>
<dbReference type="EMBL" id="LAZR01016985">
    <property type="protein sequence ID" value="KKM02256.1"/>
    <property type="molecule type" value="Genomic_DNA"/>
</dbReference>
<name>A0A0F9J8X5_9ZZZZ</name>
<reference evidence="1" key="1">
    <citation type="journal article" date="2015" name="Nature">
        <title>Complex archaea that bridge the gap between prokaryotes and eukaryotes.</title>
        <authorList>
            <person name="Spang A."/>
            <person name="Saw J.H."/>
            <person name="Jorgensen S.L."/>
            <person name="Zaremba-Niedzwiedzka K."/>
            <person name="Martijn J."/>
            <person name="Lind A.E."/>
            <person name="van Eijk R."/>
            <person name="Schleper C."/>
            <person name="Guy L."/>
            <person name="Ettema T.J."/>
        </authorList>
    </citation>
    <scope>NUCLEOTIDE SEQUENCE</scope>
</reference>